<feature type="transmembrane region" description="Helical" evidence="5">
    <location>
        <begin position="38"/>
        <end position="57"/>
    </location>
</feature>
<keyword evidence="4 5" id="KW-0472">Membrane</keyword>
<feature type="transmembrane region" description="Helical" evidence="5">
    <location>
        <begin position="438"/>
        <end position="456"/>
    </location>
</feature>
<gene>
    <name evidence="7" type="ORF">US67_C0064G0002</name>
</gene>
<evidence type="ECO:0000256" key="4">
    <source>
        <dbReference type="ARBA" id="ARBA00023136"/>
    </source>
</evidence>
<evidence type="ECO:0000256" key="2">
    <source>
        <dbReference type="ARBA" id="ARBA00022692"/>
    </source>
</evidence>
<feature type="transmembrane region" description="Helical" evidence="5">
    <location>
        <begin position="108"/>
        <end position="127"/>
    </location>
</feature>
<name>A0A0G0L2J1_9BACT</name>
<dbReference type="PATRIC" id="fig|1618592.3.peg.859"/>
<feature type="transmembrane region" description="Helical" evidence="5">
    <location>
        <begin position="379"/>
        <end position="403"/>
    </location>
</feature>
<sequence>MFYLQKIIKWSPAIIIFAAPLYLVQLKFGWFSTNALEILMAGFLLIWLFYSFALFFVTPAPRPSVSAQGGEGGKAGVQINLGLASRLEFTLTLPKGGNDRKEAWRSQFFLPIILILAGALSSSLAVADPKTSFGILKSWFVLPALFGWAMADLIKEKEDIKRILIAWISSGVAVSLISLIYFWQGKFTFDGRLAAFYLSPNHLAMYLAPAFLVSLVLGFFARKDAEKIFLYAAAILMAVVIYFTFSYGAWLGILAGILVVIIVLYFVTPAKAGVQARINLDSRLRGNDTKKFFIVFIVVILLIILLFLGNSQKFINLVNFDRSSLQSRLMIWRSAGLILKDHWFLGIGPGNFQGQYLAYQKYFPPYLEWAVPQPHNLFLAFWLQTGLVGLAGFIWLYILLLKFNLSLWLKQKEPLALALLAVLIYILIHGLLDTPLWKNDLALIFAVIIFLTSQIGKFEQNS</sequence>
<feature type="transmembrane region" description="Helical" evidence="5">
    <location>
        <begin position="228"/>
        <end position="245"/>
    </location>
</feature>
<feature type="transmembrane region" description="Helical" evidence="5">
    <location>
        <begin position="7"/>
        <end position="26"/>
    </location>
</feature>
<feature type="transmembrane region" description="Helical" evidence="5">
    <location>
        <begin position="415"/>
        <end position="432"/>
    </location>
</feature>
<reference evidence="7 8" key="1">
    <citation type="journal article" date="2015" name="Nature">
        <title>rRNA introns, odd ribosomes, and small enigmatic genomes across a large radiation of phyla.</title>
        <authorList>
            <person name="Brown C.T."/>
            <person name="Hug L.A."/>
            <person name="Thomas B.C."/>
            <person name="Sharon I."/>
            <person name="Castelle C.J."/>
            <person name="Singh A."/>
            <person name="Wilkins M.J."/>
            <person name="Williams K.H."/>
            <person name="Banfield J.F."/>
        </authorList>
    </citation>
    <scope>NUCLEOTIDE SEQUENCE [LARGE SCALE GENOMIC DNA]</scope>
</reference>
<keyword evidence="3 5" id="KW-1133">Transmembrane helix</keyword>
<feature type="transmembrane region" description="Helical" evidence="5">
    <location>
        <begin position="251"/>
        <end position="270"/>
    </location>
</feature>
<evidence type="ECO:0000313" key="7">
    <source>
        <dbReference type="EMBL" id="KKQ46911.1"/>
    </source>
</evidence>
<keyword evidence="2 5" id="KW-0812">Transmembrane</keyword>
<feature type="transmembrane region" description="Helical" evidence="5">
    <location>
        <begin position="291"/>
        <end position="309"/>
    </location>
</feature>
<dbReference type="InterPro" id="IPR007016">
    <property type="entry name" value="O-antigen_ligase-rel_domated"/>
</dbReference>
<dbReference type="Proteomes" id="UP000034366">
    <property type="component" value="Unassembled WGS sequence"/>
</dbReference>
<comment type="subcellular location">
    <subcellularLocation>
        <location evidence="1">Membrane</location>
        <topology evidence="1">Multi-pass membrane protein</topology>
    </subcellularLocation>
</comment>
<feature type="transmembrane region" description="Helical" evidence="5">
    <location>
        <begin position="133"/>
        <end position="151"/>
    </location>
</feature>
<dbReference type="Pfam" id="PF04932">
    <property type="entry name" value="Wzy_C"/>
    <property type="match status" value="1"/>
</dbReference>
<proteinExistence type="predicted"/>
<accession>A0A0G0L2J1</accession>
<dbReference type="PANTHER" id="PTHR37422">
    <property type="entry name" value="TEICHURONIC ACID BIOSYNTHESIS PROTEIN TUAE"/>
    <property type="match status" value="1"/>
</dbReference>
<evidence type="ECO:0000256" key="1">
    <source>
        <dbReference type="ARBA" id="ARBA00004141"/>
    </source>
</evidence>
<dbReference type="GO" id="GO:0016020">
    <property type="term" value="C:membrane"/>
    <property type="evidence" value="ECO:0007669"/>
    <property type="project" value="UniProtKB-SubCell"/>
</dbReference>
<organism evidence="7 8">
    <name type="scientific">Candidatus Woesebacteria bacterium GW2011_GWD1_38_10</name>
    <dbReference type="NCBI Taxonomy" id="1618592"/>
    <lineage>
        <taxon>Bacteria</taxon>
        <taxon>Candidatus Woeseibacteriota</taxon>
    </lineage>
</organism>
<protein>
    <submittedName>
        <fullName evidence="7">Membrane protein of EXOQ family, involved in exopolysaccharide production</fullName>
    </submittedName>
</protein>
<evidence type="ECO:0000313" key="8">
    <source>
        <dbReference type="Proteomes" id="UP000034366"/>
    </source>
</evidence>
<evidence type="ECO:0000259" key="6">
    <source>
        <dbReference type="Pfam" id="PF04932"/>
    </source>
</evidence>
<evidence type="ECO:0000256" key="5">
    <source>
        <dbReference type="SAM" id="Phobius"/>
    </source>
</evidence>
<dbReference type="EMBL" id="LBTW01000064">
    <property type="protein sequence ID" value="KKQ46911.1"/>
    <property type="molecule type" value="Genomic_DNA"/>
</dbReference>
<dbReference type="InterPro" id="IPR051533">
    <property type="entry name" value="WaaL-like"/>
</dbReference>
<feature type="domain" description="O-antigen ligase-related" evidence="6">
    <location>
        <begin position="232"/>
        <end position="394"/>
    </location>
</feature>
<evidence type="ECO:0000256" key="3">
    <source>
        <dbReference type="ARBA" id="ARBA00022989"/>
    </source>
</evidence>
<comment type="caution">
    <text evidence="7">The sequence shown here is derived from an EMBL/GenBank/DDBJ whole genome shotgun (WGS) entry which is preliminary data.</text>
</comment>
<dbReference type="PANTHER" id="PTHR37422:SF17">
    <property type="entry name" value="O-ANTIGEN LIGASE"/>
    <property type="match status" value="1"/>
</dbReference>
<feature type="transmembrane region" description="Helical" evidence="5">
    <location>
        <begin position="163"/>
        <end position="183"/>
    </location>
</feature>
<dbReference type="AlphaFoldDB" id="A0A0G0L2J1"/>
<feature type="transmembrane region" description="Helical" evidence="5">
    <location>
        <begin position="203"/>
        <end position="221"/>
    </location>
</feature>